<comment type="caution">
    <text evidence="2">The sequence shown here is derived from an EMBL/GenBank/DDBJ whole genome shotgun (WGS) entry which is preliminary data.</text>
</comment>
<feature type="compositionally biased region" description="Polar residues" evidence="1">
    <location>
        <begin position="148"/>
        <end position="163"/>
    </location>
</feature>
<evidence type="ECO:0000313" key="2">
    <source>
        <dbReference type="EMBL" id="KAF8905508.1"/>
    </source>
</evidence>
<feature type="compositionally biased region" description="Basic and acidic residues" evidence="1">
    <location>
        <begin position="125"/>
        <end position="134"/>
    </location>
</feature>
<protein>
    <submittedName>
        <fullName evidence="2">Uncharacterized protein</fullName>
    </submittedName>
</protein>
<dbReference type="Proteomes" id="UP000724874">
    <property type="component" value="Unassembled WGS sequence"/>
</dbReference>
<name>A0A9P5NQU9_GYMJU</name>
<accession>A0A9P5NQU9</accession>
<feature type="region of interest" description="Disordered" evidence="1">
    <location>
        <begin position="109"/>
        <end position="163"/>
    </location>
</feature>
<gene>
    <name evidence="2" type="ORF">CPB84DRAFT_1960428</name>
</gene>
<reference evidence="2" key="1">
    <citation type="submission" date="2020-11" db="EMBL/GenBank/DDBJ databases">
        <authorList>
            <consortium name="DOE Joint Genome Institute"/>
            <person name="Ahrendt S."/>
            <person name="Riley R."/>
            <person name="Andreopoulos W."/>
            <person name="LaButti K."/>
            <person name="Pangilinan J."/>
            <person name="Ruiz-duenas F.J."/>
            <person name="Barrasa J.M."/>
            <person name="Sanchez-Garcia M."/>
            <person name="Camarero S."/>
            <person name="Miyauchi S."/>
            <person name="Serrano A."/>
            <person name="Linde D."/>
            <person name="Babiker R."/>
            <person name="Drula E."/>
            <person name="Ayuso-Fernandez I."/>
            <person name="Pacheco R."/>
            <person name="Padilla G."/>
            <person name="Ferreira P."/>
            <person name="Barriuso J."/>
            <person name="Kellner H."/>
            <person name="Castanera R."/>
            <person name="Alfaro M."/>
            <person name="Ramirez L."/>
            <person name="Pisabarro A.G."/>
            <person name="Kuo A."/>
            <person name="Tritt A."/>
            <person name="Lipzen A."/>
            <person name="He G."/>
            <person name="Yan M."/>
            <person name="Ng V."/>
            <person name="Cullen D."/>
            <person name="Martin F."/>
            <person name="Rosso M.-N."/>
            <person name="Henrissat B."/>
            <person name="Hibbett D."/>
            <person name="Martinez A.T."/>
            <person name="Grigoriev I.V."/>
        </authorList>
    </citation>
    <scope>NUCLEOTIDE SEQUENCE</scope>
    <source>
        <strain evidence="2">AH 44721</strain>
    </source>
</reference>
<keyword evidence="3" id="KW-1185">Reference proteome</keyword>
<proteinExistence type="predicted"/>
<dbReference type="AlphaFoldDB" id="A0A9P5NQU9"/>
<dbReference type="EMBL" id="JADNYJ010000022">
    <property type="protein sequence ID" value="KAF8905508.1"/>
    <property type="molecule type" value="Genomic_DNA"/>
</dbReference>
<sequence length="163" mass="18334">MPRLIASMPSCSHTPPKLMLKELKFNRKTDNSSEKRTGETKRTTIIIIHYKRVRTGHGLKVVKKPCPTVTIDSVDLKRKVRYRLLVWGSQDGINQPFDQDELLTAPCPELQSVSQGYASGDEDAQERPEPERAPTPDPTSLYLPASQGFDSQDSTYEFSITAK</sequence>
<evidence type="ECO:0000256" key="1">
    <source>
        <dbReference type="SAM" id="MobiDB-lite"/>
    </source>
</evidence>
<organism evidence="2 3">
    <name type="scientific">Gymnopilus junonius</name>
    <name type="common">Spectacular rustgill mushroom</name>
    <name type="synonym">Gymnopilus spectabilis subsp. junonius</name>
    <dbReference type="NCBI Taxonomy" id="109634"/>
    <lineage>
        <taxon>Eukaryota</taxon>
        <taxon>Fungi</taxon>
        <taxon>Dikarya</taxon>
        <taxon>Basidiomycota</taxon>
        <taxon>Agaricomycotina</taxon>
        <taxon>Agaricomycetes</taxon>
        <taxon>Agaricomycetidae</taxon>
        <taxon>Agaricales</taxon>
        <taxon>Agaricineae</taxon>
        <taxon>Hymenogastraceae</taxon>
        <taxon>Gymnopilus</taxon>
    </lineage>
</organism>
<evidence type="ECO:0000313" key="3">
    <source>
        <dbReference type="Proteomes" id="UP000724874"/>
    </source>
</evidence>